<keyword evidence="3" id="KW-1185">Reference proteome</keyword>
<dbReference type="OrthoDB" id="1939300at2759"/>
<dbReference type="AlphaFoldDB" id="A0A2G5F4L5"/>
<protein>
    <submittedName>
        <fullName evidence="2">Uncharacterized protein</fullName>
    </submittedName>
</protein>
<feature type="region of interest" description="Disordered" evidence="1">
    <location>
        <begin position="354"/>
        <end position="379"/>
    </location>
</feature>
<accession>A0A2G5F4L5</accession>
<dbReference type="EMBL" id="KZ305019">
    <property type="protein sequence ID" value="PIA62909.1"/>
    <property type="molecule type" value="Genomic_DNA"/>
</dbReference>
<proteinExistence type="predicted"/>
<name>A0A2G5F4L5_AQUCA</name>
<dbReference type="Proteomes" id="UP000230069">
    <property type="component" value="Unassembled WGS sequence"/>
</dbReference>
<evidence type="ECO:0000256" key="1">
    <source>
        <dbReference type="SAM" id="MobiDB-lite"/>
    </source>
</evidence>
<dbReference type="STRING" id="218851.A0A2G5F4L5"/>
<evidence type="ECO:0000313" key="2">
    <source>
        <dbReference type="EMBL" id="PIA62909.1"/>
    </source>
</evidence>
<sequence>MWNLSEESLHVSVIGSNLFVMGFKRYVEMKQILDEQPWEIDGHLLILKEFDNAQNPRNIELTHVPLWFYFEGLYVEHYDQESIKDIAKAVGTVLSVDPELGIPSFEKGFRVRVNVLVLLPLPPGTYARTLRNGLVWVSIIPERLPSNFCKKCLLLGHQEFACKTFHHHHHHQIPSELNSIGAKIKTESESYESFYSTPDPRMIYSSKGKRAFVNSDCNSSEEKRQKCFVDESVHTASLNQPQLFSLMNFFKGKGPPPRGYSQEVLNQMLEYFSSSNGQTLLQSLGPVLVSTTEVIDIATDQFGFHEKVVASQTLQLMSATNLMDSSWYQSDYGNNQVNSQEQQHQYLQRIVKKEYPEPEGPSGAPDDGSIDNFGMVLRS</sequence>
<organism evidence="2 3">
    <name type="scientific">Aquilegia coerulea</name>
    <name type="common">Rocky mountain columbine</name>
    <dbReference type="NCBI Taxonomy" id="218851"/>
    <lineage>
        <taxon>Eukaryota</taxon>
        <taxon>Viridiplantae</taxon>
        <taxon>Streptophyta</taxon>
        <taxon>Embryophyta</taxon>
        <taxon>Tracheophyta</taxon>
        <taxon>Spermatophyta</taxon>
        <taxon>Magnoliopsida</taxon>
        <taxon>Ranunculales</taxon>
        <taxon>Ranunculaceae</taxon>
        <taxon>Thalictroideae</taxon>
        <taxon>Aquilegia</taxon>
    </lineage>
</organism>
<dbReference type="InParanoid" id="A0A2G5F4L5"/>
<reference evidence="2 3" key="1">
    <citation type="submission" date="2017-09" db="EMBL/GenBank/DDBJ databases">
        <title>WGS assembly of Aquilegia coerulea Goldsmith.</title>
        <authorList>
            <person name="Hodges S."/>
            <person name="Kramer E."/>
            <person name="Nordborg M."/>
            <person name="Tomkins J."/>
            <person name="Borevitz J."/>
            <person name="Derieg N."/>
            <person name="Yan J."/>
            <person name="Mihaltcheva S."/>
            <person name="Hayes R.D."/>
            <person name="Rokhsar D."/>
        </authorList>
    </citation>
    <scope>NUCLEOTIDE SEQUENCE [LARGE SCALE GENOMIC DNA]</scope>
    <source>
        <strain evidence="3">cv. Goldsmith</strain>
    </source>
</reference>
<evidence type="ECO:0000313" key="3">
    <source>
        <dbReference type="Proteomes" id="UP000230069"/>
    </source>
</evidence>
<dbReference type="PANTHER" id="PTHR31286">
    <property type="entry name" value="GLYCINE-RICH CELL WALL STRUCTURAL PROTEIN 1.8-LIKE"/>
    <property type="match status" value="1"/>
</dbReference>
<dbReference type="PANTHER" id="PTHR31286:SF167">
    <property type="entry name" value="OS09G0268800 PROTEIN"/>
    <property type="match status" value="1"/>
</dbReference>
<gene>
    <name evidence="2" type="ORF">AQUCO_00200725v1</name>
</gene>
<dbReference type="InterPro" id="IPR040256">
    <property type="entry name" value="At4g02000-like"/>
</dbReference>